<gene>
    <name evidence="17" type="primary">LOC106470084</name>
</gene>
<feature type="domain" description="TRPM SLOG" evidence="14">
    <location>
        <begin position="62"/>
        <end position="364"/>
    </location>
</feature>
<dbReference type="Pfam" id="PF18139">
    <property type="entry name" value="LSDAT_euk"/>
    <property type="match status" value="1"/>
</dbReference>
<reference evidence="17" key="1">
    <citation type="submission" date="2025-08" db="UniProtKB">
        <authorList>
            <consortium name="RefSeq"/>
        </authorList>
    </citation>
    <scope>IDENTIFICATION</scope>
    <source>
        <tissue evidence="17">Muscle</tissue>
    </source>
</reference>
<comment type="subcellular location">
    <subcellularLocation>
        <location evidence="1">Cell membrane</location>
        <topology evidence="1">Multi-pass membrane protein</topology>
    </subcellularLocation>
</comment>
<evidence type="ECO:0000256" key="5">
    <source>
        <dbReference type="ARBA" id="ARBA00022673"/>
    </source>
</evidence>
<evidence type="ECO:0000256" key="4">
    <source>
        <dbReference type="ARBA" id="ARBA00022568"/>
    </source>
</evidence>
<proteinExistence type="predicted"/>
<dbReference type="GeneID" id="106470084"/>
<evidence type="ECO:0000259" key="14">
    <source>
        <dbReference type="Pfam" id="PF18139"/>
    </source>
</evidence>
<keyword evidence="5" id="KW-0107">Calcium channel</keyword>
<feature type="signal peptide" evidence="13">
    <location>
        <begin position="1"/>
        <end position="17"/>
    </location>
</feature>
<keyword evidence="2" id="KW-0813">Transport</keyword>
<dbReference type="RefSeq" id="XP_022254350.1">
    <property type="nucleotide sequence ID" value="XM_022398642.1"/>
</dbReference>
<dbReference type="SUPFAM" id="SSF55811">
    <property type="entry name" value="Nudix"/>
    <property type="match status" value="1"/>
</dbReference>
<feature type="transmembrane region" description="Helical" evidence="12">
    <location>
        <begin position="1084"/>
        <end position="1102"/>
    </location>
</feature>
<evidence type="ECO:0000256" key="13">
    <source>
        <dbReference type="SAM" id="SignalP"/>
    </source>
</evidence>
<feature type="transmembrane region" description="Helical" evidence="12">
    <location>
        <begin position="943"/>
        <end position="964"/>
    </location>
</feature>
<dbReference type="Pfam" id="PF25969">
    <property type="entry name" value="NUDT9_N"/>
    <property type="match status" value="1"/>
</dbReference>
<feature type="domain" description="TRPM-like" evidence="15">
    <location>
        <begin position="433"/>
        <end position="670"/>
    </location>
</feature>
<evidence type="ECO:0000313" key="17">
    <source>
        <dbReference type="RefSeq" id="XP_022254350.1"/>
    </source>
</evidence>
<dbReference type="InterPro" id="IPR041491">
    <property type="entry name" value="TRPM_SLOG"/>
</dbReference>
<feature type="transmembrane region" description="Helical" evidence="12">
    <location>
        <begin position="911"/>
        <end position="931"/>
    </location>
</feature>
<sequence>MNMSWMVTSFIIWMAETQEFEESQLNCQELLGHTNEFTDTGKLRKGFIHFWRNFAYEEEGRPFIQVNHDVQMEGIGEVIHKEWKLFSPGIVLVVVSNIKSLSGCKNTSRLDDLLKGLVMAANTTRMWIVTHGANIGIAKAIGDAFHKALQLGQSSFCHKHLGQSMPVSTSYAVIGIIREDLVEYAEILNNLGRVEIENDGNLPEENKYELNPDHSHFIIVRDDTVAKRGIHHFLFRLEQYIIDTEKVTEMELEGEAETHDYKCQVEGSKVPVIALLVQGGYECVHIILQHLLNHCPVLVVQGSGGLADILAYATCIRVTHGRWNPEFVENFLKPQITSKIAEKFPDLDENTTASSIFRDRILECVQHAQQGQQTYLMILNTHSHLCDLTNLDEYILKALFQSQKPDAIKWYNQMEKNLYLSIDWNSPNVALNEVFRKDLTTKFKISKELFEQALFRSDRERFVSLFLNEGFQIHKYLTPKKLKNMFLRVQNQEFFQTVCWEGVLGYGMLSKRGQNFLEGDLNKLIQATTGFSKFVSSQRLSLNAAGMYVGSPATAERKALTLMTMWAIFANRTVLAEVLWRNSDQPIHLALVISNICSKLTNYISESTYKLKIMRTKRKFSEMATRILNISYKDASCRSFDVLSQESPDWSYKTAVELAAEGKNHTFLAHPCCQKWLTRLFYGNIHIKEHTWNAVKLPLCVKVLLCAFFIFPMYFWVKFKTNPNDIRASFVDDTTDSDEETDGMGKSKDSIHKHLKHKTSSPYIWSADVVGDHKRELPQKSINGVTVTHPSIFRMIYLMWSAPVTKLWTFQVFYIIYLGLFSIAVLWPSCGNFYLDVTVCVWTFLLVVEVIRRTYRLYMRYPSAPLLLKCCEILFIISFVILFSIGRIFHVGDIFDPYNERVLMCFGLLYFYYRLIAIYLPLSPTLGPLLYKVKLMVTVDFVNFMRMAILVIISCGVVIHAVIYPDFPLSSELFRRTFHRAWFSIFLAPIEDLEVQERCQSLRVSQKTTHSCFVGNYRDYTCPTTGVWPYVFSIQYFVLLKMILLTILYATFTARASKIDDKTVSIWKFQRYQLIVDFANRLRLPAPLNIFSYLIGIVKWMYGLCCMKCRQTSKKYDGSLFNENVAGYFNEEDNNYWKHLVQEYYKRQEKSIKEDDLSKKQLQLLTTIAEDIDYEKNMMIQVKGLIRELDRIMNQAKGFVEDFKKMSQKEVSVHQIFLHTLARKSPYPGTMVHRFPVPDKYVPWEVLWVEYEPVIYTRHYSEFPVSLQPFIDEDILYLIKTKGTIPVSKWNSLSTTVEGFLVDRQSWILNYDKTTLEYKLDEEGLPVNPFGRTGLQGKGTLPRWGPNHYIFVVITRWQKNKLVREEDKGLEFIAFTEDDLHEISLPGGLVSGENKYNGICGLFKTEAEGSFQWQNDEDMIQFFKSCGVTSQNLDSQTETRADVICDVIHRGYMDDPWNTDQAWREAEMWNIHFQNEEHITEKLPMNLNWILITDDIFLKLPDGEAMLLHKITENFRRIRH</sequence>
<keyword evidence="16" id="KW-1185">Reference proteome</keyword>
<evidence type="ECO:0000256" key="6">
    <source>
        <dbReference type="ARBA" id="ARBA00022692"/>
    </source>
</evidence>
<keyword evidence="11" id="KW-0407">Ion channel</keyword>
<evidence type="ECO:0000259" key="15">
    <source>
        <dbReference type="Pfam" id="PF25508"/>
    </source>
</evidence>
<evidence type="ECO:0000256" key="11">
    <source>
        <dbReference type="ARBA" id="ARBA00023303"/>
    </source>
</evidence>
<evidence type="ECO:0000256" key="7">
    <source>
        <dbReference type="ARBA" id="ARBA00022837"/>
    </source>
</evidence>
<dbReference type="PANTHER" id="PTHR13800">
    <property type="entry name" value="TRANSIENT RECEPTOR POTENTIAL CATION CHANNEL, SUBFAMILY M, MEMBER 6"/>
    <property type="match status" value="1"/>
</dbReference>
<evidence type="ECO:0000256" key="3">
    <source>
        <dbReference type="ARBA" id="ARBA00022475"/>
    </source>
</evidence>
<dbReference type="Proteomes" id="UP000694941">
    <property type="component" value="Unplaced"/>
</dbReference>
<evidence type="ECO:0000256" key="2">
    <source>
        <dbReference type="ARBA" id="ARBA00022448"/>
    </source>
</evidence>
<dbReference type="InterPro" id="IPR015797">
    <property type="entry name" value="NUDIX_hydrolase-like_dom_sf"/>
</dbReference>
<feature type="transmembrane region" description="Helical" evidence="12">
    <location>
        <begin position="695"/>
        <end position="717"/>
    </location>
</feature>
<keyword evidence="13" id="KW-0732">Signal</keyword>
<evidence type="ECO:0000256" key="10">
    <source>
        <dbReference type="ARBA" id="ARBA00023136"/>
    </source>
</evidence>
<dbReference type="InterPro" id="IPR057366">
    <property type="entry name" value="TRPM-like"/>
</dbReference>
<dbReference type="Gene3D" id="3.90.79.10">
    <property type="entry name" value="Nucleoside Triphosphate Pyrophosphohydrolase"/>
    <property type="match status" value="1"/>
</dbReference>
<keyword evidence="10 12" id="KW-0472">Membrane</keyword>
<dbReference type="PANTHER" id="PTHR13800:SF1">
    <property type="entry name" value="TRANSIENT RECEPTOR POTENTIAL CATION CHANNEL TRPM"/>
    <property type="match status" value="1"/>
</dbReference>
<keyword evidence="6 12" id="KW-0812">Transmembrane</keyword>
<evidence type="ECO:0000313" key="16">
    <source>
        <dbReference type="Proteomes" id="UP000694941"/>
    </source>
</evidence>
<dbReference type="Pfam" id="PF25508">
    <property type="entry name" value="TRPM2"/>
    <property type="match status" value="1"/>
</dbReference>
<name>A0ABM1TEP4_LIMPO</name>
<evidence type="ECO:0000256" key="12">
    <source>
        <dbReference type="SAM" id="Phobius"/>
    </source>
</evidence>
<protein>
    <submittedName>
        <fullName evidence="17">Transient receptor potential cation channel subfamily M member 2-like</fullName>
    </submittedName>
</protein>
<evidence type="ECO:0000256" key="9">
    <source>
        <dbReference type="ARBA" id="ARBA00023065"/>
    </source>
</evidence>
<evidence type="ECO:0000256" key="8">
    <source>
        <dbReference type="ARBA" id="ARBA00022989"/>
    </source>
</evidence>
<feature type="chain" id="PRO_5045475832" evidence="13">
    <location>
        <begin position="18"/>
        <end position="1520"/>
    </location>
</feature>
<feature type="transmembrane region" description="Helical" evidence="12">
    <location>
        <begin position="807"/>
        <end position="827"/>
    </location>
</feature>
<keyword evidence="9" id="KW-0406">Ion transport</keyword>
<feature type="transmembrane region" description="Helical" evidence="12">
    <location>
        <begin position="1027"/>
        <end position="1052"/>
    </location>
</feature>
<accession>A0ABM1TEP4</accession>
<dbReference type="InterPro" id="IPR050927">
    <property type="entry name" value="TRPM"/>
</dbReference>
<feature type="transmembrane region" description="Helical" evidence="12">
    <location>
        <begin position="833"/>
        <end position="852"/>
    </location>
</feature>
<keyword evidence="7" id="KW-0106">Calcium</keyword>
<keyword evidence="8 12" id="KW-1133">Transmembrane helix</keyword>
<keyword evidence="3" id="KW-1003">Cell membrane</keyword>
<organism evidence="16 17">
    <name type="scientific">Limulus polyphemus</name>
    <name type="common">Atlantic horseshoe crab</name>
    <dbReference type="NCBI Taxonomy" id="6850"/>
    <lineage>
        <taxon>Eukaryota</taxon>
        <taxon>Metazoa</taxon>
        <taxon>Ecdysozoa</taxon>
        <taxon>Arthropoda</taxon>
        <taxon>Chelicerata</taxon>
        <taxon>Merostomata</taxon>
        <taxon>Xiphosura</taxon>
        <taxon>Limulidae</taxon>
        <taxon>Limulus</taxon>
    </lineage>
</organism>
<feature type="transmembrane region" description="Helical" evidence="12">
    <location>
        <begin position="873"/>
        <end position="891"/>
    </location>
</feature>
<keyword evidence="4" id="KW-0109">Calcium transport</keyword>
<evidence type="ECO:0000256" key="1">
    <source>
        <dbReference type="ARBA" id="ARBA00004651"/>
    </source>
</evidence>